<dbReference type="InterPro" id="IPR051461">
    <property type="entry name" value="UPF0750_membrane"/>
</dbReference>
<feature type="transmembrane region" description="Helical" evidence="6">
    <location>
        <begin position="12"/>
        <end position="35"/>
    </location>
</feature>
<evidence type="ECO:0000256" key="3">
    <source>
        <dbReference type="ARBA" id="ARBA00022692"/>
    </source>
</evidence>
<dbReference type="PIRSF" id="PIRSF006483">
    <property type="entry name" value="Membrane_protein_YitT"/>
    <property type="match status" value="1"/>
</dbReference>
<evidence type="ECO:0000256" key="5">
    <source>
        <dbReference type="ARBA" id="ARBA00023136"/>
    </source>
</evidence>
<feature type="transmembrane region" description="Helical" evidence="6">
    <location>
        <begin position="154"/>
        <end position="176"/>
    </location>
</feature>
<reference evidence="8 9" key="1">
    <citation type="submission" date="2018-08" db="EMBL/GenBank/DDBJ databases">
        <title>A genome reference for cultivated species of the human gut microbiota.</title>
        <authorList>
            <person name="Zou Y."/>
            <person name="Xue W."/>
            <person name="Luo G."/>
        </authorList>
    </citation>
    <scope>NUCLEOTIDE SEQUENCE [LARGE SCALE GENOMIC DNA]</scope>
    <source>
        <strain evidence="8 9">AF28-26</strain>
    </source>
</reference>
<name>A0A412AX74_9FIRM</name>
<comment type="subcellular location">
    <subcellularLocation>
        <location evidence="1">Cell membrane</location>
        <topology evidence="1">Multi-pass membrane protein</topology>
    </subcellularLocation>
</comment>
<evidence type="ECO:0000259" key="7">
    <source>
        <dbReference type="Pfam" id="PF10035"/>
    </source>
</evidence>
<dbReference type="InterPro" id="IPR003740">
    <property type="entry name" value="YitT"/>
</dbReference>
<feature type="transmembrane region" description="Helical" evidence="6">
    <location>
        <begin position="113"/>
        <end position="133"/>
    </location>
</feature>
<dbReference type="InterPro" id="IPR015867">
    <property type="entry name" value="N-reg_PII/ATP_PRibTrfase_C"/>
</dbReference>
<dbReference type="InterPro" id="IPR019264">
    <property type="entry name" value="DUF2179"/>
</dbReference>
<dbReference type="Proteomes" id="UP000284751">
    <property type="component" value="Unassembled WGS sequence"/>
</dbReference>
<accession>A0A412AX74</accession>
<dbReference type="PANTHER" id="PTHR33545">
    <property type="entry name" value="UPF0750 MEMBRANE PROTEIN YITT-RELATED"/>
    <property type="match status" value="1"/>
</dbReference>
<protein>
    <submittedName>
        <fullName evidence="8">YitT family protein</fullName>
    </submittedName>
</protein>
<feature type="domain" description="DUF2179" evidence="7">
    <location>
        <begin position="231"/>
        <end position="285"/>
    </location>
</feature>
<dbReference type="EMBL" id="QRTC01000027">
    <property type="protein sequence ID" value="RGQ40523.1"/>
    <property type="molecule type" value="Genomic_DNA"/>
</dbReference>
<sequence length="297" mass="32126">MKKVEFTRKQAWELLWDGVAFLAGSFLFAVAVNVFTAPNNIAPGGLTGLATMVNYLFGAPIGTTILVFNVPLFIWGVLQINFRFILKTLAATVISSVTIDLTAGLFPPYQGDLMLAALFSGVLSGAGLGLIFMRGGTTGGTDLVANLIGRNFRHLSLGKLVLLVDLVVVLISAFVYRNYESPLYAIINIFVSSKLIDAALYGADTGTGKMMFIISPKNKEIAQRIMTDISRGVTELRSRGAYRGEEGEVLLCAVRRSEVYKTQDIIRSVDPDAFVIVGDAGQISGEGFKQNHKSESK</sequence>
<proteinExistence type="predicted"/>
<evidence type="ECO:0000256" key="4">
    <source>
        <dbReference type="ARBA" id="ARBA00022989"/>
    </source>
</evidence>
<keyword evidence="2" id="KW-1003">Cell membrane</keyword>
<dbReference type="AlphaFoldDB" id="A0A412AX74"/>
<keyword evidence="5 6" id="KW-0472">Membrane</keyword>
<feature type="transmembrane region" description="Helical" evidence="6">
    <location>
        <begin position="55"/>
        <end position="77"/>
    </location>
</feature>
<dbReference type="GO" id="GO:0005886">
    <property type="term" value="C:plasma membrane"/>
    <property type="evidence" value="ECO:0007669"/>
    <property type="project" value="UniProtKB-SubCell"/>
</dbReference>
<feature type="transmembrane region" description="Helical" evidence="6">
    <location>
        <begin position="84"/>
        <end position="107"/>
    </location>
</feature>
<dbReference type="PANTHER" id="PTHR33545:SF5">
    <property type="entry name" value="UPF0750 MEMBRANE PROTEIN YITT"/>
    <property type="match status" value="1"/>
</dbReference>
<evidence type="ECO:0000313" key="8">
    <source>
        <dbReference type="EMBL" id="RGQ40523.1"/>
    </source>
</evidence>
<keyword evidence="3 6" id="KW-0812">Transmembrane</keyword>
<evidence type="ECO:0000256" key="1">
    <source>
        <dbReference type="ARBA" id="ARBA00004651"/>
    </source>
</evidence>
<keyword evidence="4 6" id="KW-1133">Transmembrane helix</keyword>
<organism evidence="8 9">
    <name type="scientific">[Clostridium] leptum</name>
    <dbReference type="NCBI Taxonomy" id="1535"/>
    <lineage>
        <taxon>Bacteria</taxon>
        <taxon>Bacillati</taxon>
        <taxon>Bacillota</taxon>
        <taxon>Clostridia</taxon>
        <taxon>Eubacteriales</taxon>
        <taxon>Oscillospiraceae</taxon>
        <taxon>Oscillospiraceae incertae sedis</taxon>
    </lineage>
</organism>
<evidence type="ECO:0000313" key="9">
    <source>
        <dbReference type="Proteomes" id="UP000284751"/>
    </source>
</evidence>
<evidence type="ECO:0000256" key="6">
    <source>
        <dbReference type="SAM" id="Phobius"/>
    </source>
</evidence>
<evidence type="ECO:0000256" key="2">
    <source>
        <dbReference type="ARBA" id="ARBA00022475"/>
    </source>
</evidence>
<dbReference type="Pfam" id="PF02588">
    <property type="entry name" value="YitT_membrane"/>
    <property type="match status" value="1"/>
</dbReference>
<dbReference type="Gene3D" id="3.30.70.120">
    <property type="match status" value="1"/>
</dbReference>
<dbReference type="Pfam" id="PF10035">
    <property type="entry name" value="DUF2179"/>
    <property type="match status" value="1"/>
</dbReference>
<comment type="caution">
    <text evidence="8">The sequence shown here is derived from an EMBL/GenBank/DDBJ whole genome shotgun (WGS) entry which is preliminary data.</text>
</comment>
<feature type="transmembrane region" description="Helical" evidence="6">
    <location>
        <begin position="182"/>
        <end position="203"/>
    </location>
</feature>
<gene>
    <name evidence="8" type="ORF">DWY99_07820</name>
</gene>
<dbReference type="CDD" id="cd16380">
    <property type="entry name" value="YitT_C"/>
    <property type="match status" value="1"/>
</dbReference>